<evidence type="ECO:0000313" key="3">
    <source>
        <dbReference type="Proteomes" id="UP001054889"/>
    </source>
</evidence>
<name>A0AAV5CBL1_ELECO</name>
<dbReference type="PROSITE" id="PS50011">
    <property type="entry name" value="PROTEIN_KINASE_DOM"/>
    <property type="match status" value="1"/>
</dbReference>
<feature type="domain" description="Protein kinase" evidence="1">
    <location>
        <begin position="43"/>
        <end position="151"/>
    </location>
</feature>
<dbReference type="GO" id="GO:0005524">
    <property type="term" value="F:ATP binding"/>
    <property type="evidence" value="ECO:0007669"/>
    <property type="project" value="InterPro"/>
</dbReference>
<dbReference type="Gene3D" id="3.30.200.20">
    <property type="entry name" value="Phosphorylase Kinase, domain 1"/>
    <property type="match status" value="1"/>
</dbReference>
<gene>
    <name evidence="2" type="primary">ga12204</name>
    <name evidence="2" type="ORF">PR202_ga12204</name>
</gene>
<protein>
    <recommendedName>
        <fullName evidence="1">Protein kinase domain-containing protein</fullName>
    </recommendedName>
</protein>
<comment type="caution">
    <text evidence="2">The sequence shown here is derived from an EMBL/GenBank/DDBJ whole genome shotgun (WGS) entry which is preliminary data.</text>
</comment>
<evidence type="ECO:0000259" key="1">
    <source>
        <dbReference type="PROSITE" id="PS50011"/>
    </source>
</evidence>
<evidence type="ECO:0000313" key="2">
    <source>
        <dbReference type="EMBL" id="GJM95466.1"/>
    </source>
</evidence>
<reference evidence="2" key="2">
    <citation type="submission" date="2021-12" db="EMBL/GenBank/DDBJ databases">
        <title>Resequencing data analysis of finger millet.</title>
        <authorList>
            <person name="Hatakeyama M."/>
            <person name="Aluri S."/>
            <person name="Balachadran M.T."/>
            <person name="Sivarajan S.R."/>
            <person name="Poveda L."/>
            <person name="Shimizu-Inatsugi R."/>
            <person name="Schlapbach R."/>
            <person name="Sreeman S.M."/>
            <person name="Shimizu K.K."/>
        </authorList>
    </citation>
    <scope>NUCLEOTIDE SEQUENCE</scope>
</reference>
<reference evidence="2" key="1">
    <citation type="journal article" date="2018" name="DNA Res.">
        <title>Multiple hybrid de novo genome assembly of finger millet, an orphan allotetraploid crop.</title>
        <authorList>
            <person name="Hatakeyama M."/>
            <person name="Aluri S."/>
            <person name="Balachadran M.T."/>
            <person name="Sivarajan S.R."/>
            <person name="Patrignani A."/>
            <person name="Gruter S."/>
            <person name="Poveda L."/>
            <person name="Shimizu-Inatsugi R."/>
            <person name="Baeten J."/>
            <person name="Francoijs K.J."/>
            <person name="Nataraja K.N."/>
            <person name="Reddy Y.A.N."/>
            <person name="Phadnis S."/>
            <person name="Ravikumar R.L."/>
            <person name="Schlapbach R."/>
            <person name="Sreeman S.M."/>
            <person name="Shimizu K.K."/>
        </authorList>
    </citation>
    <scope>NUCLEOTIDE SEQUENCE</scope>
</reference>
<dbReference type="SUPFAM" id="SSF56112">
    <property type="entry name" value="Protein kinase-like (PK-like)"/>
    <property type="match status" value="1"/>
</dbReference>
<dbReference type="Proteomes" id="UP001054889">
    <property type="component" value="Unassembled WGS sequence"/>
</dbReference>
<dbReference type="AlphaFoldDB" id="A0AAV5CBL1"/>
<sequence length="151" mass="16848">MAGDTNRSERSEIQQKLGSILRTSSLPASPLPASFLKQITNDFAVENELGSFFSGKVYKGTLKDRSIIAVKKLAENSPVAFGSVFNTEVTNLMAIRHENIVELVGFCHEERSDLMSHNGRYVIVDIKDYLLCYEYLPKGSLDRHLYGTCAI</sequence>
<dbReference type="PANTHER" id="PTHR45707">
    <property type="entry name" value="C2 CALCIUM/LIPID-BINDING PLANT PHOSPHORIBOSYLTRANSFERASE FAMILY PROTEIN"/>
    <property type="match status" value="1"/>
</dbReference>
<organism evidence="2 3">
    <name type="scientific">Eleusine coracana subsp. coracana</name>
    <dbReference type="NCBI Taxonomy" id="191504"/>
    <lineage>
        <taxon>Eukaryota</taxon>
        <taxon>Viridiplantae</taxon>
        <taxon>Streptophyta</taxon>
        <taxon>Embryophyta</taxon>
        <taxon>Tracheophyta</taxon>
        <taxon>Spermatophyta</taxon>
        <taxon>Magnoliopsida</taxon>
        <taxon>Liliopsida</taxon>
        <taxon>Poales</taxon>
        <taxon>Poaceae</taxon>
        <taxon>PACMAD clade</taxon>
        <taxon>Chloridoideae</taxon>
        <taxon>Cynodonteae</taxon>
        <taxon>Eleusininae</taxon>
        <taxon>Eleusine</taxon>
    </lineage>
</organism>
<proteinExistence type="predicted"/>
<dbReference type="PANTHER" id="PTHR45707:SF59">
    <property type="entry name" value="PROTEIN KINASE DOMAIN-CONTAINING PROTEIN"/>
    <property type="match status" value="1"/>
</dbReference>
<dbReference type="EMBL" id="BQKI01000005">
    <property type="protein sequence ID" value="GJM95466.1"/>
    <property type="molecule type" value="Genomic_DNA"/>
</dbReference>
<accession>A0AAV5CBL1</accession>
<dbReference type="InterPro" id="IPR011009">
    <property type="entry name" value="Kinase-like_dom_sf"/>
</dbReference>
<dbReference type="InterPro" id="IPR001245">
    <property type="entry name" value="Ser-Thr/Tyr_kinase_cat_dom"/>
</dbReference>
<keyword evidence="3" id="KW-1185">Reference proteome</keyword>
<dbReference type="InterPro" id="IPR000719">
    <property type="entry name" value="Prot_kinase_dom"/>
</dbReference>
<dbReference type="GO" id="GO:0004672">
    <property type="term" value="F:protein kinase activity"/>
    <property type="evidence" value="ECO:0007669"/>
    <property type="project" value="InterPro"/>
</dbReference>
<dbReference type="Pfam" id="PF07714">
    <property type="entry name" value="PK_Tyr_Ser-Thr"/>
    <property type="match status" value="1"/>
</dbReference>